<proteinExistence type="predicted"/>
<dbReference type="Proteomes" id="UP001597237">
    <property type="component" value="Unassembled WGS sequence"/>
</dbReference>
<sequence length="123" mass="12677">MNRHLMIGALAAAALAGPALAQEACTRPEAPAIDSQAASASVEALTAAKQQTVDFIKASDAFQTCVLAEAKAKKDEAKAKKVAFDSSIADRAQRQVSANQSDKEKVGAAYNAAVKAYKAANPS</sequence>
<dbReference type="EMBL" id="JBHUEY010000001">
    <property type="protein sequence ID" value="MFD1782201.1"/>
    <property type="molecule type" value="Genomic_DNA"/>
</dbReference>
<organism evidence="2 3">
    <name type="scientific">Phenylobacterium terrae</name>
    <dbReference type="NCBI Taxonomy" id="2665495"/>
    <lineage>
        <taxon>Bacteria</taxon>
        <taxon>Pseudomonadati</taxon>
        <taxon>Pseudomonadota</taxon>
        <taxon>Alphaproteobacteria</taxon>
        <taxon>Caulobacterales</taxon>
        <taxon>Caulobacteraceae</taxon>
        <taxon>Phenylobacterium</taxon>
    </lineage>
</organism>
<name>A0ABW4MX56_9CAUL</name>
<dbReference type="RefSeq" id="WP_377280972.1">
    <property type="nucleotide sequence ID" value="NZ_JBHRSI010000003.1"/>
</dbReference>
<comment type="caution">
    <text evidence="2">The sequence shown here is derived from an EMBL/GenBank/DDBJ whole genome shotgun (WGS) entry which is preliminary data.</text>
</comment>
<gene>
    <name evidence="2" type="ORF">ACFSC0_02250</name>
</gene>
<evidence type="ECO:0000313" key="3">
    <source>
        <dbReference type="Proteomes" id="UP001597237"/>
    </source>
</evidence>
<reference evidence="3" key="1">
    <citation type="journal article" date="2019" name="Int. J. Syst. Evol. Microbiol.">
        <title>The Global Catalogue of Microorganisms (GCM) 10K type strain sequencing project: providing services to taxonomists for standard genome sequencing and annotation.</title>
        <authorList>
            <consortium name="The Broad Institute Genomics Platform"/>
            <consortium name="The Broad Institute Genome Sequencing Center for Infectious Disease"/>
            <person name="Wu L."/>
            <person name="Ma J."/>
        </authorList>
    </citation>
    <scope>NUCLEOTIDE SEQUENCE [LARGE SCALE GENOMIC DNA]</scope>
    <source>
        <strain evidence="3">DFY28</strain>
    </source>
</reference>
<keyword evidence="1" id="KW-0732">Signal</keyword>
<protein>
    <submittedName>
        <fullName evidence="2">Uncharacterized protein</fullName>
    </submittedName>
</protein>
<keyword evidence="3" id="KW-1185">Reference proteome</keyword>
<feature type="signal peptide" evidence="1">
    <location>
        <begin position="1"/>
        <end position="21"/>
    </location>
</feature>
<evidence type="ECO:0000313" key="2">
    <source>
        <dbReference type="EMBL" id="MFD1782201.1"/>
    </source>
</evidence>
<evidence type="ECO:0000256" key="1">
    <source>
        <dbReference type="SAM" id="SignalP"/>
    </source>
</evidence>
<accession>A0ABW4MX56</accession>
<feature type="chain" id="PRO_5045536739" evidence="1">
    <location>
        <begin position="22"/>
        <end position="123"/>
    </location>
</feature>